<keyword evidence="8" id="KW-0969">Cilium</keyword>
<name>A0A3N7HVT4_9BURK</name>
<evidence type="ECO:0000256" key="4">
    <source>
        <dbReference type="ARBA" id="ARBA00024746"/>
    </source>
</evidence>
<keyword evidence="8" id="KW-0282">Flagellum</keyword>
<protein>
    <recommendedName>
        <fullName evidence="2 5">Basal-body rod modification protein FlgD</fullName>
    </recommendedName>
</protein>
<dbReference type="AlphaFoldDB" id="A0A3N7HVT4"/>
<dbReference type="InterPro" id="IPR005648">
    <property type="entry name" value="FlgD"/>
</dbReference>
<dbReference type="Proteomes" id="UP000267464">
    <property type="component" value="Unassembled WGS sequence"/>
</dbReference>
<comment type="function">
    <text evidence="4 5">Required for flagellar hook formation. May act as a scaffolding protein.</text>
</comment>
<dbReference type="Gene3D" id="2.30.30.910">
    <property type="match status" value="1"/>
</dbReference>
<accession>A0A3N7HVT4</accession>
<feature type="domain" description="FlgD Tudor-like" evidence="7">
    <location>
        <begin position="83"/>
        <end position="218"/>
    </location>
</feature>
<evidence type="ECO:0000259" key="6">
    <source>
        <dbReference type="Pfam" id="PF13860"/>
    </source>
</evidence>
<keyword evidence="9" id="KW-1185">Reference proteome</keyword>
<keyword evidence="3 5" id="KW-1005">Bacterial flagellum biogenesis</keyword>
<dbReference type="InterPro" id="IPR025965">
    <property type="entry name" value="FlgD/Vpr_Ig-like"/>
</dbReference>
<proteinExistence type="inferred from homology"/>
<evidence type="ECO:0000313" key="9">
    <source>
        <dbReference type="Proteomes" id="UP000267464"/>
    </source>
</evidence>
<dbReference type="Gene3D" id="2.60.40.4070">
    <property type="match status" value="1"/>
</dbReference>
<dbReference type="InterPro" id="IPR025963">
    <property type="entry name" value="FLgD_Tudor"/>
</dbReference>
<dbReference type="Pfam" id="PF03963">
    <property type="entry name" value="FlgD"/>
    <property type="match status" value="1"/>
</dbReference>
<dbReference type="GO" id="GO:0044781">
    <property type="term" value="P:bacterial-type flagellum organization"/>
    <property type="evidence" value="ECO:0007669"/>
    <property type="project" value="UniProtKB-UniRule"/>
</dbReference>
<dbReference type="Pfam" id="PF13861">
    <property type="entry name" value="FLgD_tudor"/>
    <property type="match status" value="1"/>
</dbReference>
<dbReference type="Pfam" id="PF13860">
    <property type="entry name" value="FlgD_ig"/>
    <property type="match status" value="1"/>
</dbReference>
<evidence type="ECO:0000256" key="5">
    <source>
        <dbReference type="RuleBase" id="RU362076"/>
    </source>
</evidence>
<evidence type="ECO:0000313" key="8">
    <source>
        <dbReference type="EMBL" id="RQP25091.1"/>
    </source>
</evidence>
<reference evidence="8 9" key="1">
    <citation type="submission" date="2018-08" db="EMBL/GenBank/DDBJ databases">
        <authorList>
            <person name="Khan S.A."/>
            <person name="Jeon C.O."/>
            <person name="Chun B.H."/>
            <person name="Jeong S.E."/>
        </authorList>
    </citation>
    <scope>NUCLEOTIDE SEQUENCE [LARGE SCALE GENOMIC DNA]</scope>
    <source>
        <strain evidence="8 9">S-16</strain>
    </source>
</reference>
<evidence type="ECO:0000256" key="2">
    <source>
        <dbReference type="ARBA" id="ARBA00016013"/>
    </source>
</evidence>
<organism evidence="8 9">
    <name type="scientific">Piscinibacter terrae</name>
    <dbReference type="NCBI Taxonomy" id="2496871"/>
    <lineage>
        <taxon>Bacteria</taxon>
        <taxon>Pseudomonadati</taxon>
        <taxon>Pseudomonadota</taxon>
        <taxon>Betaproteobacteria</taxon>
        <taxon>Burkholderiales</taxon>
        <taxon>Sphaerotilaceae</taxon>
        <taxon>Piscinibacter</taxon>
    </lineage>
</organism>
<evidence type="ECO:0000256" key="3">
    <source>
        <dbReference type="ARBA" id="ARBA00022795"/>
    </source>
</evidence>
<reference evidence="8 9" key="2">
    <citation type="submission" date="2018-12" db="EMBL/GenBank/DDBJ databases">
        <title>Rhizobacter gummiphilus sp. nov., a rubber-degrading bacterium isolated from the soil of a botanical garden in Japan.</title>
        <authorList>
            <person name="Shunsuke S.S."/>
        </authorList>
    </citation>
    <scope>NUCLEOTIDE SEQUENCE [LARGE SCALE GENOMIC DNA]</scope>
    <source>
        <strain evidence="8 9">S-16</strain>
    </source>
</reference>
<comment type="similarity">
    <text evidence="1 5">Belongs to the FlgD family.</text>
</comment>
<evidence type="ECO:0000259" key="7">
    <source>
        <dbReference type="Pfam" id="PF13861"/>
    </source>
</evidence>
<comment type="caution">
    <text evidence="8">The sequence shown here is derived from an EMBL/GenBank/DDBJ whole genome shotgun (WGS) entry which is preliminary data.</text>
</comment>
<gene>
    <name evidence="8" type="ORF">DZC73_09565</name>
</gene>
<evidence type="ECO:0000256" key="1">
    <source>
        <dbReference type="ARBA" id="ARBA00010577"/>
    </source>
</evidence>
<feature type="domain" description="FlgD/Vpr Ig-like" evidence="6">
    <location>
        <begin position="114"/>
        <end position="178"/>
    </location>
</feature>
<dbReference type="EMBL" id="QUSW01000002">
    <property type="protein sequence ID" value="RQP25091.1"/>
    <property type="molecule type" value="Genomic_DNA"/>
</dbReference>
<sequence>MAVGNINTSATSTAATSAVAGSGDTTSADRFLKLLVAQMQNQDPLNPLDNAQVTSQMAQINTVNGIEKLNTTVQGLQGQFVQMQALQGASLVGHDVVVAGNKMDFSDGAGGTSATGVGGFELTSPADAVKVEITNAAGRVVDTVQLGAATSGRHSFTWDSSKFGTDTNLTFKVTATNGAATLSSTALMRDKVLAVSTAGDKLTLELARSGNTAYADIKEFN</sequence>
<dbReference type="RefSeq" id="WP_124539998.1">
    <property type="nucleotide sequence ID" value="NZ_QUSW01000002.1"/>
</dbReference>
<keyword evidence="8" id="KW-0966">Cell projection</keyword>
<dbReference type="OrthoDB" id="9785233at2"/>